<dbReference type="Gene3D" id="6.10.140.1790">
    <property type="match status" value="1"/>
</dbReference>
<evidence type="ECO:0000313" key="16">
    <source>
        <dbReference type="EMBL" id="RKO89769.1"/>
    </source>
</evidence>
<dbReference type="FunFam" id="3.30.1370.10:FF:000024">
    <property type="entry name" value="Branchpoint-bridging protein-like protein"/>
    <property type="match status" value="1"/>
</dbReference>
<evidence type="ECO:0000256" key="7">
    <source>
        <dbReference type="ARBA" id="ARBA00022833"/>
    </source>
</evidence>
<accession>A0A4P9WAY6</accession>
<dbReference type="Gene3D" id="4.10.60.10">
    <property type="entry name" value="Zinc finger, CCHC-type"/>
    <property type="match status" value="1"/>
</dbReference>
<evidence type="ECO:0000256" key="6">
    <source>
        <dbReference type="ARBA" id="ARBA00022771"/>
    </source>
</evidence>
<sequence>LPTALPSNLTPEQLEIYIIHVRLEEIAGKLRVGNFVPDERDRSPSPEPVYGPDGKRVNTREYRYRKKLEDERHKLVEEGIKKIPGFKPPADYKKPTKMQDKIYIPVRDYPEINFIGQLIGPRGSTLKRVEAESGAKISIRGKGSVKEGKARADGSLAPGEEEDLHCLITADSEEKVKIAMKMVEKVIETAASVPEGQNELKRMQLRYLAELNGTLRDDENQICPNCGGTGHRRFECPEQKNFTANLVCRICSGVGHAARGK</sequence>
<dbReference type="PROSITE" id="PS50158">
    <property type="entry name" value="ZF_CCHC"/>
    <property type="match status" value="1"/>
</dbReference>
<evidence type="ECO:0000313" key="17">
    <source>
        <dbReference type="Proteomes" id="UP000269721"/>
    </source>
</evidence>
<dbReference type="InterPro" id="IPR045071">
    <property type="entry name" value="BBP-like"/>
</dbReference>
<keyword evidence="10 13" id="KW-0539">Nucleus</keyword>
<keyword evidence="6 11" id="KW-0863">Zinc-finger</keyword>
<keyword evidence="13" id="KW-0747">Spliceosome</keyword>
<dbReference type="InterPro" id="IPR055256">
    <property type="entry name" value="KH_1_KHDC4/BBP-like"/>
</dbReference>
<dbReference type="GO" id="GO:0048024">
    <property type="term" value="P:regulation of mRNA splicing, via spliceosome"/>
    <property type="evidence" value="ECO:0007669"/>
    <property type="project" value="TreeGrafter"/>
</dbReference>
<dbReference type="OrthoDB" id="6777263at2759"/>
<proteinExistence type="inferred from homology"/>
<organism evidence="16 17">
    <name type="scientific">Blyttiomyces helicus</name>
    <dbReference type="NCBI Taxonomy" id="388810"/>
    <lineage>
        <taxon>Eukaryota</taxon>
        <taxon>Fungi</taxon>
        <taxon>Fungi incertae sedis</taxon>
        <taxon>Chytridiomycota</taxon>
        <taxon>Chytridiomycota incertae sedis</taxon>
        <taxon>Chytridiomycetes</taxon>
        <taxon>Chytridiomycetes incertae sedis</taxon>
        <taxon>Blyttiomyces</taxon>
    </lineage>
</organism>
<feature type="region of interest" description="Disordered" evidence="14">
    <location>
        <begin position="35"/>
        <end position="56"/>
    </location>
</feature>
<dbReference type="Gene3D" id="3.30.1370.10">
    <property type="entry name" value="K Homology domain, type 1"/>
    <property type="match status" value="1"/>
</dbReference>
<evidence type="ECO:0000259" key="15">
    <source>
        <dbReference type="PROSITE" id="PS50158"/>
    </source>
</evidence>
<evidence type="ECO:0000256" key="11">
    <source>
        <dbReference type="PROSITE-ProRule" id="PRU00047"/>
    </source>
</evidence>
<dbReference type="SMART" id="SM00322">
    <property type="entry name" value="KH"/>
    <property type="match status" value="1"/>
</dbReference>
<dbReference type="GO" id="GO:0000243">
    <property type="term" value="C:commitment complex"/>
    <property type="evidence" value="ECO:0007669"/>
    <property type="project" value="UniProtKB-ARBA"/>
</dbReference>
<feature type="non-terminal residue" evidence="16">
    <location>
        <position position="1"/>
    </location>
</feature>
<evidence type="ECO:0000256" key="13">
    <source>
        <dbReference type="RuleBase" id="RU367126"/>
    </source>
</evidence>
<dbReference type="InterPro" id="IPR047086">
    <property type="entry name" value="SF1-HH_sf"/>
</dbReference>
<dbReference type="InterPro" id="IPR036875">
    <property type="entry name" value="Znf_CCHC_sf"/>
</dbReference>
<dbReference type="SUPFAM" id="SSF54791">
    <property type="entry name" value="Eukaryotic type KH-domain (KH-domain type I)"/>
    <property type="match status" value="1"/>
</dbReference>
<comment type="function">
    <text evidence="13">Necessary for the splicing of pre-mRNA. Has a role in the recognition of the branch site (5'-UACUAAC-3'), the pyrimidine tract and the 3'-splice site at the 3'-end of introns.</text>
</comment>
<dbReference type="GO" id="GO:0008270">
    <property type="term" value="F:zinc ion binding"/>
    <property type="evidence" value="ECO:0007669"/>
    <property type="project" value="UniProtKB-UniRule"/>
</dbReference>
<dbReference type="Pfam" id="PF00098">
    <property type="entry name" value="zf-CCHC"/>
    <property type="match status" value="1"/>
</dbReference>
<dbReference type="GO" id="GO:0045131">
    <property type="term" value="F:pre-mRNA branch point binding"/>
    <property type="evidence" value="ECO:0007669"/>
    <property type="project" value="UniProtKB-UniRule"/>
</dbReference>
<dbReference type="SMART" id="SM00343">
    <property type="entry name" value="ZnF_C2HC"/>
    <property type="match status" value="1"/>
</dbReference>
<name>A0A4P9WAY6_9FUNG</name>
<dbReference type="GO" id="GO:0000398">
    <property type="term" value="P:mRNA splicing, via spliceosome"/>
    <property type="evidence" value="ECO:0007669"/>
    <property type="project" value="UniProtKB-UniRule"/>
</dbReference>
<dbReference type="InterPro" id="IPR032570">
    <property type="entry name" value="SF1-HH"/>
</dbReference>
<evidence type="ECO:0000256" key="5">
    <source>
        <dbReference type="ARBA" id="ARBA00022723"/>
    </source>
</evidence>
<dbReference type="PROSITE" id="PS50084">
    <property type="entry name" value="KH_TYPE_1"/>
    <property type="match status" value="1"/>
</dbReference>
<comment type="similarity">
    <text evidence="2 13">Belongs to the BBP/SF1 family.</text>
</comment>
<reference evidence="17" key="1">
    <citation type="journal article" date="2018" name="Nat. Microbiol.">
        <title>Leveraging single-cell genomics to expand the fungal tree of life.</title>
        <authorList>
            <person name="Ahrendt S.R."/>
            <person name="Quandt C.A."/>
            <person name="Ciobanu D."/>
            <person name="Clum A."/>
            <person name="Salamov A."/>
            <person name="Andreopoulos B."/>
            <person name="Cheng J.F."/>
            <person name="Woyke T."/>
            <person name="Pelin A."/>
            <person name="Henrissat B."/>
            <person name="Reynolds N.K."/>
            <person name="Benny G.L."/>
            <person name="Smith M.E."/>
            <person name="James T.Y."/>
            <person name="Grigoriev I.V."/>
        </authorList>
    </citation>
    <scope>NUCLEOTIDE SEQUENCE [LARGE SCALE GENOMIC DNA]</scope>
</reference>
<evidence type="ECO:0000256" key="12">
    <source>
        <dbReference type="PROSITE-ProRule" id="PRU00117"/>
    </source>
</evidence>
<dbReference type="EMBL" id="KZ995897">
    <property type="protein sequence ID" value="RKO89769.1"/>
    <property type="molecule type" value="Genomic_DNA"/>
</dbReference>
<evidence type="ECO:0000256" key="4">
    <source>
        <dbReference type="ARBA" id="ARBA00022664"/>
    </source>
</evidence>
<keyword evidence="5 13" id="KW-0479">Metal-binding</keyword>
<dbReference type="Proteomes" id="UP000269721">
    <property type="component" value="Unassembled WGS sequence"/>
</dbReference>
<evidence type="ECO:0000256" key="9">
    <source>
        <dbReference type="ARBA" id="ARBA00023187"/>
    </source>
</evidence>
<dbReference type="InterPro" id="IPR004087">
    <property type="entry name" value="KH_dom"/>
</dbReference>
<evidence type="ECO:0000256" key="14">
    <source>
        <dbReference type="SAM" id="MobiDB-lite"/>
    </source>
</evidence>
<feature type="non-terminal residue" evidence="16">
    <location>
        <position position="261"/>
    </location>
</feature>
<evidence type="ECO:0000256" key="10">
    <source>
        <dbReference type="ARBA" id="ARBA00023242"/>
    </source>
</evidence>
<dbReference type="PANTHER" id="PTHR11208">
    <property type="entry name" value="RNA-BINDING PROTEIN RELATED"/>
    <property type="match status" value="1"/>
</dbReference>
<keyword evidence="7 13" id="KW-0862">Zinc</keyword>
<dbReference type="InterPro" id="IPR001878">
    <property type="entry name" value="Znf_CCHC"/>
</dbReference>
<dbReference type="Pfam" id="PF22675">
    <property type="entry name" value="KH-I_KHDC4-BBP"/>
    <property type="match status" value="1"/>
</dbReference>
<dbReference type="CDD" id="cd02395">
    <property type="entry name" value="KH-I_BBP"/>
    <property type="match status" value="1"/>
</dbReference>
<keyword evidence="4 13" id="KW-0507">mRNA processing</keyword>
<keyword evidence="9 13" id="KW-0508">mRNA splicing</keyword>
<keyword evidence="17" id="KW-1185">Reference proteome</keyword>
<dbReference type="SUPFAM" id="SSF57756">
    <property type="entry name" value="Retrovirus zinc finger-like domains"/>
    <property type="match status" value="1"/>
</dbReference>
<evidence type="ECO:0000256" key="1">
    <source>
        <dbReference type="ARBA" id="ARBA00004123"/>
    </source>
</evidence>
<protein>
    <recommendedName>
        <fullName evidence="3 13">Branchpoint-bridging protein</fullName>
    </recommendedName>
</protein>
<dbReference type="GO" id="GO:0003729">
    <property type="term" value="F:mRNA binding"/>
    <property type="evidence" value="ECO:0007669"/>
    <property type="project" value="TreeGrafter"/>
</dbReference>
<keyword evidence="8 12" id="KW-0694">RNA-binding</keyword>
<evidence type="ECO:0000256" key="8">
    <source>
        <dbReference type="ARBA" id="ARBA00022884"/>
    </source>
</evidence>
<evidence type="ECO:0000256" key="3">
    <source>
        <dbReference type="ARBA" id="ARBA00017984"/>
    </source>
</evidence>
<dbReference type="Pfam" id="PF16275">
    <property type="entry name" value="SF1-HH"/>
    <property type="match status" value="1"/>
</dbReference>
<evidence type="ECO:0000256" key="2">
    <source>
        <dbReference type="ARBA" id="ARBA00010382"/>
    </source>
</evidence>
<gene>
    <name evidence="16" type="ORF">BDK51DRAFT_14430</name>
</gene>
<feature type="domain" description="CCHC-type" evidence="15">
    <location>
        <begin position="223"/>
        <end position="238"/>
    </location>
</feature>
<dbReference type="AlphaFoldDB" id="A0A4P9WAY6"/>
<dbReference type="PANTHER" id="PTHR11208:SF45">
    <property type="entry name" value="SPLICING FACTOR 1"/>
    <property type="match status" value="1"/>
</dbReference>
<comment type="subcellular location">
    <subcellularLocation>
        <location evidence="1 13">Nucleus</location>
    </subcellularLocation>
</comment>
<dbReference type="InterPro" id="IPR036612">
    <property type="entry name" value="KH_dom_type_1_sf"/>
</dbReference>
<dbReference type="GO" id="GO:0005829">
    <property type="term" value="C:cytosol"/>
    <property type="evidence" value="ECO:0007669"/>
    <property type="project" value="UniProtKB-ARBA"/>
</dbReference>